<dbReference type="PANTHER" id="PTHR15910:SF1">
    <property type="entry name" value="ARCHAEMETZINCIN-2"/>
    <property type="match status" value="1"/>
</dbReference>
<evidence type="ECO:0000256" key="6">
    <source>
        <dbReference type="ARBA" id="ARBA00023049"/>
    </source>
</evidence>
<dbReference type="AlphaFoldDB" id="A0A9P5XZZ1"/>
<evidence type="ECO:0000256" key="3">
    <source>
        <dbReference type="ARBA" id="ARBA00022723"/>
    </source>
</evidence>
<evidence type="ECO:0000256" key="4">
    <source>
        <dbReference type="ARBA" id="ARBA00022801"/>
    </source>
</evidence>
<reference evidence="8" key="1">
    <citation type="submission" date="2020-11" db="EMBL/GenBank/DDBJ databases">
        <authorList>
            <consortium name="DOE Joint Genome Institute"/>
            <person name="Ahrendt S."/>
            <person name="Riley R."/>
            <person name="Andreopoulos W."/>
            <person name="Labutti K."/>
            <person name="Pangilinan J."/>
            <person name="Ruiz-Duenas F.J."/>
            <person name="Barrasa J.M."/>
            <person name="Sanchez-Garcia M."/>
            <person name="Camarero S."/>
            <person name="Miyauchi S."/>
            <person name="Serrano A."/>
            <person name="Linde D."/>
            <person name="Babiker R."/>
            <person name="Drula E."/>
            <person name="Ayuso-Fernandez I."/>
            <person name="Pacheco R."/>
            <person name="Padilla G."/>
            <person name="Ferreira P."/>
            <person name="Barriuso J."/>
            <person name="Kellner H."/>
            <person name="Castanera R."/>
            <person name="Alfaro M."/>
            <person name="Ramirez L."/>
            <person name="Pisabarro A.G."/>
            <person name="Kuo A."/>
            <person name="Tritt A."/>
            <person name="Lipzen A."/>
            <person name="He G."/>
            <person name="Yan M."/>
            <person name="Ng V."/>
            <person name="Cullen D."/>
            <person name="Martin F."/>
            <person name="Rosso M.-N."/>
            <person name="Henrissat B."/>
            <person name="Hibbett D."/>
            <person name="Martinez A.T."/>
            <person name="Grigoriev I.V."/>
        </authorList>
    </citation>
    <scope>NUCLEOTIDE SEQUENCE</scope>
    <source>
        <strain evidence="8">CBS 247.69</strain>
    </source>
</reference>
<dbReference type="Pfam" id="PF07998">
    <property type="entry name" value="Peptidase_M54"/>
    <property type="match status" value="1"/>
</dbReference>
<organism evidence="8 9">
    <name type="scientific">Collybia nuda</name>
    <dbReference type="NCBI Taxonomy" id="64659"/>
    <lineage>
        <taxon>Eukaryota</taxon>
        <taxon>Fungi</taxon>
        <taxon>Dikarya</taxon>
        <taxon>Basidiomycota</taxon>
        <taxon>Agaricomycotina</taxon>
        <taxon>Agaricomycetes</taxon>
        <taxon>Agaricomycetidae</taxon>
        <taxon>Agaricales</taxon>
        <taxon>Tricholomatineae</taxon>
        <taxon>Clitocybaceae</taxon>
        <taxon>Collybia</taxon>
    </lineage>
</organism>
<dbReference type="Proteomes" id="UP000807353">
    <property type="component" value="Unassembled WGS sequence"/>
</dbReference>
<evidence type="ECO:0000313" key="8">
    <source>
        <dbReference type="EMBL" id="KAF9459855.1"/>
    </source>
</evidence>
<dbReference type="GO" id="GO:0046872">
    <property type="term" value="F:metal ion binding"/>
    <property type="evidence" value="ECO:0007669"/>
    <property type="project" value="UniProtKB-KW"/>
</dbReference>
<keyword evidence="2" id="KW-0645">Protease</keyword>
<sequence>MNGDDPPTRCTHPTVVTSPSRHAVSVGYSHPTLQQRIAATTASGRAPKPKDVKNDAGPSALTFPAPLVLPGDDLSLDPRYPPQSFRAWKQGKDRNEITSERNVIYVAAPPSVTSEAAVVQNWVIASSRASIDGVPTQRPKAEDVIAYLEAFYHGLPVKQFPSTKLSFTTWEADDKPRAKGRGKVKIESYIALNTPTESVRIRTRATSNSVYSNQLNLDDLLDAAISILPTDAYALLMLVDHDIFEDEDDEFACGRAYGGSRVAVVSSARYDPCLDKMQGVDRTHAWPAAHCQDFIESRCHGADEDHAREPKRKKKNIDQGAPSPGATAYSPPPNSPPSPLQAAQQAFSQKSASNQSLAALYLFRLCRTSAHELGHCFGLDHCVYYACSMQGSASLAEDAHLRKVLFTIQGQSDGTESERMERRYEALDKFCVRFKNGRDFAAFGAWLEARLSSLCNAGVSPKKAWESVIYHIMSTGSWYKNPHLLEEIFQALVFTNLNKVLQWVDPEMRPANQIDYSTEAQYNLLKLLWGNLLKSVRANPFRTLTIIDQTDNAPGGCLIDFFGRKNMILIQVYMPNVNVYRLGPLLRKFIQQPDNIKEYNLKIVNCREDAVIFLLSYVQSPLSCISKQGIGTGDGSSWISSLLQVSPVIKKVLAALKKFDRSVFRVSLHPLDMWSGVRPYGIWLKNCGDRGRSVPYGVPWVREISVFYEKPQRRSLLSRRMASAVHVTPDSFWYKIGVPWNMIRAVKAMDSGKN</sequence>
<comment type="cofactor">
    <cofactor evidence="1">
        <name>Zn(2+)</name>
        <dbReference type="ChEBI" id="CHEBI:29105"/>
    </cofactor>
</comment>
<dbReference type="PANTHER" id="PTHR15910">
    <property type="entry name" value="ARCHAEMETZINCIN"/>
    <property type="match status" value="1"/>
</dbReference>
<dbReference type="CDD" id="cd11375">
    <property type="entry name" value="Peptidase_M54"/>
    <property type="match status" value="1"/>
</dbReference>
<keyword evidence="9" id="KW-1185">Reference proteome</keyword>
<dbReference type="OrthoDB" id="2365600at2759"/>
<keyword evidence="5" id="KW-0862">Zinc</keyword>
<dbReference type="GO" id="GO:0008237">
    <property type="term" value="F:metallopeptidase activity"/>
    <property type="evidence" value="ECO:0007669"/>
    <property type="project" value="UniProtKB-KW"/>
</dbReference>
<evidence type="ECO:0000256" key="5">
    <source>
        <dbReference type="ARBA" id="ARBA00022833"/>
    </source>
</evidence>
<evidence type="ECO:0000256" key="7">
    <source>
        <dbReference type="SAM" id="MobiDB-lite"/>
    </source>
</evidence>
<keyword evidence="6" id="KW-0482">Metalloprotease</keyword>
<feature type="region of interest" description="Disordered" evidence="7">
    <location>
        <begin position="302"/>
        <end position="347"/>
    </location>
</feature>
<keyword evidence="4" id="KW-0378">Hydrolase</keyword>
<dbReference type="EMBL" id="MU150309">
    <property type="protein sequence ID" value="KAF9459855.1"/>
    <property type="molecule type" value="Genomic_DNA"/>
</dbReference>
<dbReference type="Gene3D" id="3.40.390.10">
    <property type="entry name" value="Collagenase (Catalytic Domain)"/>
    <property type="match status" value="1"/>
</dbReference>
<evidence type="ECO:0000256" key="2">
    <source>
        <dbReference type="ARBA" id="ARBA00022670"/>
    </source>
</evidence>
<comment type="caution">
    <text evidence="8">The sequence shown here is derived from an EMBL/GenBank/DDBJ whole genome shotgun (WGS) entry which is preliminary data.</text>
</comment>
<feature type="compositionally biased region" description="Pro residues" evidence="7">
    <location>
        <begin position="330"/>
        <end position="339"/>
    </location>
</feature>
<keyword evidence="3" id="KW-0479">Metal-binding</keyword>
<evidence type="ECO:0000256" key="1">
    <source>
        <dbReference type="ARBA" id="ARBA00001947"/>
    </source>
</evidence>
<name>A0A9P5XZZ1_9AGAR</name>
<accession>A0A9P5XZZ1</accession>
<gene>
    <name evidence="8" type="ORF">BDZ94DRAFT_1300261</name>
</gene>
<evidence type="ECO:0000313" key="9">
    <source>
        <dbReference type="Proteomes" id="UP000807353"/>
    </source>
</evidence>
<feature type="region of interest" description="Disordered" evidence="7">
    <location>
        <begin position="1"/>
        <end position="23"/>
    </location>
</feature>
<dbReference type="InterPro" id="IPR024079">
    <property type="entry name" value="MetalloPept_cat_dom_sf"/>
</dbReference>
<dbReference type="GO" id="GO:0006508">
    <property type="term" value="P:proteolysis"/>
    <property type="evidence" value="ECO:0007669"/>
    <property type="project" value="UniProtKB-KW"/>
</dbReference>
<dbReference type="SUPFAM" id="SSF55486">
    <property type="entry name" value="Metalloproteases ('zincins'), catalytic domain"/>
    <property type="match status" value="1"/>
</dbReference>
<dbReference type="InterPro" id="IPR012962">
    <property type="entry name" value="Pept_M54_archaemetzincn"/>
</dbReference>
<proteinExistence type="predicted"/>
<protein>
    <submittedName>
        <fullName evidence="8">Uncharacterized protein</fullName>
    </submittedName>
</protein>